<dbReference type="InterPro" id="IPR004158">
    <property type="entry name" value="DUF247_pln"/>
</dbReference>
<feature type="transmembrane region" description="Helical" evidence="2">
    <location>
        <begin position="460"/>
        <end position="484"/>
    </location>
</feature>
<protein>
    <submittedName>
        <fullName evidence="3">Uncharacterized protein</fullName>
    </submittedName>
</protein>
<evidence type="ECO:0000256" key="1">
    <source>
        <dbReference type="SAM" id="MobiDB-lite"/>
    </source>
</evidence>
<dbReference type="PANTHER" id="PTHR31170:SF25">
    <property type="entry name" value="BNAA09G04570D PROTEIN"/>
    <property type="match status" value="1"/>
</dbReference>
<evidence type="ECO:0000313" key="3">
    <source>
        <dbReference type="EMBL" id="PON54723.1"/>
    </source>
</evidence>
<dbReference type="PANTHER" id="PTHR31170">
    <property type="entry name" value="BNAC04G53230D PROTEIN"/>
    <property type="match status" value="1"/>
</dbReference>
<dbReference type="OrthoDB" id="1849062at2759"/>
<dbReference type="InParanoid" id="A0A2P5C0Y1"/>
<accession>A0A2P5C0Y1</accession>
<dbReference type="STRING" id="63057.A0A2P5C0Y1"/>
<keyword evidence="2" id="KW-0472">Membrane</keyword>
<reference evidence="4" key="1">
    <citation type="submission" date="2016-06" db="EMBL/GenBank/DDBJ databases">
        <title>Parallel loss of symbiosis genes in relatives of nitrogen-fixing non-legume Parasponia.</title>
        <authorList>
            <person name="Van Velzen R."/>
            <person name="Holmer R."/>
            <person name="Bu F."/>
            <person name="Rutten L."/>
            <person name="Van Zeijl A."/>
            <person name="Liu W."/>
            <person name="Santuari L."/>
            <person name="Cao Q."/>
            <person name="Sharma T."/>
            <person name="Shen D."/>
            <person name="Roswanjaya Y."/>
            <person name="Wardhani T."/>
            <person name="Kalhor M.S."/>
            <person name="Jansen J."/>
            <person name="Van den Hoogen J."/>
            <person name="Gungor B."/>
            <person name="Hartog M."/>
            <person name="Hontelez J."/>
            <person name="Verver J."/>
            <person name="Yang W.-C."/>
            <person name="Schijlen E."/>
            <person name="Repin R."/>
            <person name="Schilthuizen M."/>
            <person name="Schranz E."/>
            <person name="Heidstra R."/>
            <person name="Miyata K."/>
            <person name="Fedorova E."/>
            <person name="Kohlen W."/>
            <person name="Bisseling T."/>
            <person name="Smit S."/>
            <person name="Geurts R."/>
        </authorList>
    </citation>
    <scope>NUCLEOTIDE SEQUENCE [LARGE SCALE GENOMIC DNA]</scope>
    <source>
        <strain evidence="4">cv. RG33-2</strain>
    </source>
</reference>
<dbReference type="Pfam" id="PF03140">
    <property type="entry name" value="DUF247"/>
    <property type="match status" value="1"/>
</dbReference>
<name>A0A2P5C0Y1_TREOI</name>
<evidence type="ECO:0000313" key="4">
    <source>
        <dbReference type="Proteomes" id="UP000237000"/>
    </source>
</evidence>
<keyword evidence="4" id="KW-1185">Reference proteome</keyword>
<keyword evidence="2" id="KW-1133">Transmembrane helix</keyword>
<dbReference type="EMBL" id="JXTC01000428">
    <property type="protein sequence ID" value="PON54723.1"/>
    <property type="molecule type" value="Genomic_DNA"/>
</dbReference>
<feature type="compositionally biased region" description="Basic and acidic residues" evidence="1">
    <location>
        <begin position="51"/>
        <end position="76"/>
    </location>
</feature>
<proteinExistence type="predicted"/>
<sequence length="486" mass="55720">MSKNHEHAISIGDGQHEKKAVDGEEKRSDIAKTLEANEKIAPVYKQLKEKLEDEAEKREQRDANKRPDDRDREKAKPKIQRVPIIMREQKKFEKYYQPRWISVGPIHHGKLQHETQYKLALATKFIHDSGLGTEALYTKIKEKIEELKNCYHEDVVKGYDDDTLSWMLFFDGCSTLQLISSYVNSDELKALKIKNDQVALAQQDLFLLENQIPYSALKVLMESCGKEKCDQLKGSLKEFIRCNVMAPYKYKKSLKIEIEKPEPAHLLELLRSVILQHPKRRHTGCVDFLKLINKDLTKDNGQGQQSFRSVQDLHAAGIDLKPSESCSLRDITFTSLCFAGWLRIPPITVDDLTGPRFLNLIAYEMCPDNIDSDYAVTSYISFLDSLIDYPVDVKELRSAHILHNLLGSDKEVAQLFNGIATDLVPSPVYMNVIAQIQSHYKSKWRTWMAQVYHDHFSSPWTIVTFLAAVVALGMSGIQTWYTVFSP</sequence>
<gene>
    <name evidence="3" type="ORF">TorRG33x02_301540</name>
</gene>
<evidence type="ECO:0000256" key="2">
    <source>
        <dbReference type="SAM" id="Phobius"/>
    </source>
</evidence>
<dbReference type="Proteomes" id="UP000237000">
    <property type="component" value="Unassembled WGS sequence"/>
</dbReference>
<organism evidence="3 4">
    <name type="scientific">Trema orientale</name>
    <name type="common">Charcoal tree</name>
    <name type="synonym">Celtis orientalis</name>
    <dbReference type="NCBI Taxonomy" id="63057"/>
    <lineage>
        <taxon>Eukaryota</taxon>
        <taxon>Viridiplantae</taxon>
        <taxon>Streptophyta</taxon>
        <taxon>Embryophyta</taxon>
        <taxon>Tracheophyta</taxon>
        <taxon>Spermatophyta</taxon>
        <taxon>Magnoliopsida</taxon>
        <taxon>eudicotyledons</taxon>
        <taxon>Gunneridae</taxon>
        <taxon>Pentapetalae</taxon>
        <taxon>rosids</taxon>
        <taxon>fabids</taxon>
        <taxon>Rosales</taxon>
        <taxon>Cannabaceae</taxon>
        <taxon>Trema</taxon>
    </lineage>
</organism>
<keyword evidence="2" id="KW-0812">Transmembrane</keyword>
<feature type="region of interest" description="Disordered" evidence="1">
    <location>
        <begin position="51"/>
        <end position="78"/>
    </location>
</feature>
<feature type="region of interest" description="Disordered" evidence="1">
    <location>
        <begin position="1"/>
        <end position="35"/>
    </location>
</feature>
<comment type="caution">
    <text evidence="3">The sequence shown here is derived from an EMBL/GenBank/DDBJ whole genome shotgun (WGS) entry which is preliminary data.</text>
</comment>
<dbReference type="AlphaFoldDB" id="A0A2P5C0Y1"/>